<name>A0ABW0QIB1_9GAMM</name>
<evidence type="ECO:0000313" key="4">
    <source>
        <dbReference type="Proteomes" id="UP001596114"/>
    </source>
</evidence>
<dbReference type="InterPro" id="IPR050177">
    <property type="entry name" value="Lipid_A_modif_metabolic_enz"/>
</dbReference>
<dbReference type="EMBL" id="JBHSNF010000001">
    <property type="protein sequence ID" value="MFC5524303.1"/>
    <property type="molecule type" value="Genomic_DNA"/>
</dbReference>
<keyword evidence="4" id="KW-1185">Reference proteome</keyword>
<evidence type="ECO:0000313" key="3">
    <source>
        <dbReference type="EMBL" id="MFC5524303.1"/>
    </source>
</evidence>
<dbReference type="CDD" id="cd05256">
    <property type="entry name" value="UDP_AE_SDR_e"/>
    <property type="match status" value="1"/>
</dbReference>
<reference evidence="4" key="1">
    <citation type="journal article" date="2019" name="Int. J. Syst. Evol. Microbiol.">
        <title>The Global Catalogue of Microorganisms (GCM) 10K type strain sequencing project: providing services to taxonomists for standard genome sequencing and annotation.</title>
        <authorList>
            <consortium name="The Broad Institute Genomics Platform"/>
            <consortium name="The Broad Institute Genome Sequencing Center for Infectious Disease"/>
            <person name="Wu L."/>
            <person name="Ma J."/>
        </authorList>
    </citation>
    <scope>NUCLEOTIDE SEQUENCE [LARGE SCALE GENOMIC DNA]</scope>
    <source>
        <strain evidence="4">CGMCC 1.16619</strain>
    </source>
</reference>
<feature type="domain" description="NAD-dependent epimerase/dehydratase" evidence="2">
    <location>
        <begin position="23"/>
        <end position="269"/>
    </location>
</feature>
<comment type="caution">
    <text evidence="3">The sequence shown here is derived from an EMBL/GenBank/DDBJ whole genome shotgun (WGS) entry which is preliminary data.</text>
</comment>
<proteinExistence type="predicted"/>
<dbReference type="PRINTS" id="PR01713">
    <property type="entry name" value="NUCEPIMERASE"/>
</dbReference>
<dbReference type="RefSeq" id="WP_377316376.1">
    <property type="nucleotide sequence ID" value="NZ_JBHSNF010000001.1"/>
</dbReference>
<dbReference type="SUPFAM" id="SSF51735">
    <property type="entry name" value="NAD(P)-binding Rossmann-fold domains"/>
    <property type="match status" value="1"/>
</dbReference>
<feature type="region of interest" description="Disordered" evidence="1">
    <location>
        <begin position="348"/>
        <end position="373"/>
    </location>
</feature>
<dbReference type="InterPro" id="IPR001509">
    <property type="entry name" value="Epimerase_deHydtase"/>
</dbReference>
<dbReference type="Proteomes" id="UP001596114">
    <property type="component" value="Unassembled WGS sequence"/>
</dbReference>
<dbReference type="Pfam" id="PF01370">
    <property type="entry name" value="Epimerase"/>
    <property type="match status" value="1"/>
</dbReference>
<dbReference type="PANTHER" id="PTHR43245">
    <property type="entry name" value="BIFUNCTIONAL POLYMYXIN RESISTANCE PROTEIN ARNA"/>
    <property type="match status" value="1"/>
</dbReference>
<accession>A0ABW0QIB1</accession>
<evidence type="ECO:0000259" key="2">
    <source>
        <dbReference type="Pfam" id="PF01370"/>
    </source>
</evidence>
<organism evidence="3 4">
    <name type="scientific">Rhodanobacter ginsengisoli</name>
    <dbReference type="NCBI Taxonomy" id="418646"/>
    <lineage>
        <taxon>Bacteria</taxon>
        <taxon>Pseudomonadati</taxon>
        <taxon>Pseudomonadota</taxon>
        <taxon>Gammaproteobacteria</taxon>
        <taxon>Lysobacterales</taxon>
        <taxon>Rhodanobacteraceae</taxon>
        <taxon>Rhodanobacter</taxon>
    </lineage>
</organism>
<dbReference type="Gene3D" id="3.90.25.10">
    <property type="entry name" value="UDP-galactose 4-epimerase, domain 1"/>
    <property type="match status" value="1"/>
</dbReference>
<dbReference type="PANTHER" id="PTHR43245:SF13">
    <property type="entry name" value="UDP-D-APIOSE_UDP-D-XYLOSE SYNTHASE 2"/>
    <property type="match status" value="1"/>
</dbReference>
<dbReference type="InterPro" id="IPR036291">
    <property type="entry name" value="NAD(P)-bd_dom_sf"/>
</dbReference>
<dbReference type="Gene3D" id="3.40.50.720">
    <property type="entry name" value="NAD(P)-binding Rossmann-like Domain"/>
    <property type="match status" value="1"/>
</dbReference>
<protein>
    <submittedName>
        <fullName evidence="3">SDR family oxidoreductase</fullName>
    </submittedName>
</protein>
<gene>
    <name evidence="3" type="ORF">ACFPPA_00970</name>
</gene>
<evidence type="ECO:0000256" key="1">
    <source>
        <dbReference type="SAM" id="MobiDB-lite"/>
    </source>
</evidence>
<sequence length="373" mass="40561">MSDLVKALPVALKERILASHQSWLVTGAAGFIGSNLVEALLGLGQHVVGLDNFATGYQRNLDEVEQIVGAQAWSRFHFITGDIRNIEDCRKACAGVQHVLHQAALGSVPRSIEDPLAIHDTNCSGSLNMLVAARDARIKSFTYAASSSTYGDHPGLPKVEDQIGNLLSPYAVTKYANELYASVFARCYGFNTIGLRYFNVFGPRQDPDGAYAAVIPKWIASLIRGESVFIYGDGETSRDFCYVSNVVQANLLAATTESPMAVNQVYNIAVGDRTTLNELYSQLQTNLLPYYAHLQDAQPVYCGFRAGDVRHSLADISKATANLGFTPTQNIGQGLALAMPWYMKPRAQCRHQDDGPSRQKLDPGNGNGRILSG</sequence>
<feature type="compositionally biased region" description="Basic and acidic residues" evidence="1">
    <location>
        <begin position="350"/>
        <end position="361"/>
    </location>
</feature>